<keyword evidence="10" id="KW-1185">Reference proteome</keyword>
<evidence type="ECO:0000256" key="3">
    <source>
        <dbReference type="ARBA" id="ARBA00023082"/>
    </source>
</evidence>
<keyword evidence="3" id="KW-0731">Sigma factor</keyword>
<protein>
    <submittedName>
        <fullName evidence="9">RNA polymerase sigma-70 factor, ECF subfamily</fullName>
    </submittedName>
</protein>
<dbReference type="InterPro" id="IPR039425">
    <property type="entry name" value="RNA_pol_sigma-70-like"/>
</dbReference>
<feature type="region of interest" description="Disordered" evidence="6">
    <location>
        <begin position="191"/>
        <end position="223"/>
    </location>
</feature>
<accession>A0A1G6LIA8</accession>
<dbReference type="AlphaFoldDB" id="A0A1G6LIA8"/>
<dbReference type="Proteomes" id="UP000199034">
    <property type="component" value="Unassembled WGS sequence"/>
</dbReference>
<evidence type="ECO:0000313" key="10">
    <source>
        <dbReference type="Proteomes" id="UP000199034"/>
    </source>
</evidence>
<keyword evidence="5" id="KW-0804">Transcription</keyword>
<dbReference type="GO" id="GO:0003677">
    <property type="term" value="F:DNA binding"/>
    <property type="evidence" value="ECO:0007669"/>
    <property type="project" value="UniProtKB-KW"/>
</dbReference>
<dbReference type="InterPro" id="IPR013325">
    <property type="entry name" value="RNA_pol_sigma_r2"/>
</dbReference>
<dbReference type="RefSeq" id="WP_090851514.1">
    <property type="nucleotide sequence ID" value="NZ_FMZM01000002.1"/>
</dbReference>
<reference evidence="9 10" key="1">
    <citation type="submission" date="2016-10" db="EMBL/GenBank/DDBJ databases">
        <authorList>
            <person name="de Groot N.N."/>
        </authorList>
    </citation>
    <scope>NUCLEOTIDE SEQUENCE [LARGE SCALE GENOMIC DNA]</scope>
    <source>
        <strain evidence="9 10">CGMCC 4.6858</strain>
    </source>
</reference>
<dbReference type="InterPro" id="IPR036388">
    <property type="entry name" value="WH-like_DNA-bd_sf"/>
</dbReference>
<dbReference type="NCBIfam" id="NF007225">
    <property type="entry name" value="PRK09643.1"/>
    <property type="match status" value="1"/>
</dbReference>
<dbReference type="EMBL" id="FMZM01000002">
    <property type="protein sequence ID" value="SDC43018.1"/>
    <property type="molecule type" value="Genomic_DNA"/>
</dbReference>
<dbReference type="InterPro" id="IPR013249">
    <property type="entry name" value="RNA_pol_sigma70_r4_t2"/>
</dbReference>
<evidence type="ECO:0000256" key="2">
    <source>
        <dbReference type="ARBA" id="ARBA00023015"/>
    </source>
</evidence>
<dbReference type="InterPro" id="IPR014284">
    <property type="entry name" value="RNA_pol_sigma-70_dom"/>
</dbReference>
<dbReference type="Pfam" id="PF08281">
    <property type="entry name" value="Sigma70_r4_2"/>
    <property type="match status" value="1"/>
</dbReference>
<sequence length="223" mass="23833">MTPSPENSDAALLADHVAGDRAAFGVLFARHRDRLWAVALRTMGNPEDAADGLQDGMIAAYRRAGSFRGEAAVTTWLHRVVVNACLDRLRAAKVRRTEALPDDLEEYAGRGSVASAAPEVDDPADVSLRSEQRRAVLAALAELPDEQRAALVLVDMEGYPVAEAAQILDCAVGTVKSRCSRGRHRLAGLLGDLAPGRDAGHAEPRNPLPPPAVRPQEDTRAPP</sequence>
<dbReference type="Gene3D" id="1.10.1740.10">
    <property type="match status" value="1"/>
</dbReference>
<evidence type="ECO:0000259" key="7">
    <source>
        <dbReference type="Pfam" id="PF04542"/>
    </source>
</evidence>
<dbReference type="GO" id="GO:0006352">
    <property type="term" value="P:DNA-templated transcription initiation"/>
    <property type="evidence" value="ECO:0007669"/>
    <property type="project" value="InterPro"/>
</dbReference>
<evidence type="ECO:0000256" key="6">
    <source>
        <dbReference type="SAM" id="MobiDB-lite"/>
    </source>
</evidence>
<evidence type="ECO:0000259" key="8">
    <source>
        <dbReference type="Pfam" id="PF08281"/>
    </source>
</evidence>
<dbReference type="InterPro" id="IPR013324">
    <property type="entry name" value="RNA_pol_sigma_r3/r4-like"/>
</dbReference>
<dbReference type="Pfam" id="PF04542">
    <property type="entry name" value="Sigma70_r2"/>
    <property type="match status" value="1"/>
</dbReference>
<dbReference type="PANTHER" id="PTHR43133">
    <property type="entry name" value="RNA POLYMERASE ECF-TYPE SIGMA FACTO"/>
    <property type="match status" value="1"/>
</dbReference>
<gene>
    <name evidence="9" type="ORF">SAMN05421872_102258</name>
</gene>
<evidence type="ECO:0000256" key="5">
    <source>
        <dbReference type="ARBA" id="ARBA00023163"/>
    </source>
</evidence>
<dbReference type="CDD" id="cd06171">
    <property type="entry name" value="Sigma70_r4"/>
    <property type="match status" value="1"/>
</dbReference>
<dbReference type="OrthoDB" id="9780326at2"/>
<evidence type="ECO:0000256" key="1">
    <source>
        <dbReference type="ARBA" id="ARBA00010641"/>
    </source>
</evidence>
<dbReference type="SUPFAM" id="SSF88946">
    <property type="entry name" value="Sigma2 domain of RNA polymerase sigma factors"/>
    <property type="match status" value="1"/>
</dbReference>
<keyword evidence="2" id="KW-0805">Transcription regulation</keyword>
<evidence type="ECO:0000313" key="9">
    <source>
        <dbReference type="EMBL" id="SDC43018.1"/>
    </source>
</evidence>
<feature type="domain" description="RNA polymerase sigma factor 70 region 4 type 2" evidence="8">
    <location>
        <begin position="134"/>
        <end position="186"/>
    </location>
</feature>
<dbReference type="InterPro" id="IPR007627">
    <property type="entry name" value="RNA_pol_sigma70_r2"/>
</dbReference>
<comment type="similarity">
    <text evidence="1">Belongs to the sigma-70 factor family. ECF subfamily.</text>
</comment>
<dbReference type="Gene3D" id="1.10.10.10">
    <property type="entry name" value="Winged helix-like DNA-binding domain superfamily/Winged helix DNA-binding domain"/>
    <property type="match status" value="1"/>
</dbReference>
<dbReference type="GO" id="GO:0016987">
    <property type="term" value="F:sigma factor activity"/>
    <property type="evidence" value="ECO:0007669"/>
    <property type="project" value="UniProtKB-KW"/>
</dbReference>
<dbReference type="SUPFAM" id="SSF88659">
    <property type="entry name" value="Sigma3 and sigma4 domains of RNA polymerase sigma factors"/>
    <property type="match status" value="1"/>
</dbReference>
<dbReference type="NCBIfam" id="TIGR02937">
    <property type="entry name" value="sigma70-ECF"/>
    <property type="match status" value="1"/>
</dbReference>
<keyword evidence="4" id="KW-0238">DNA-binding</keyword>
<name>A0A1G6LIA8_9ACTN</name>
<evidence type="ECO:0000256" key="4">
    <source>
        <dbReference type="ARBA" id="ARBA00023125"/>
    </source>
</evidence>
<organism evidence="9 10">
    <name type="scientific">Nocardioides lianchengensis</name>
    <dbReference type="NCBI Taxonomy" id="1045774"/>
    <lineage>
        <taxon>Bacteria</taxon>
        <taxon>Bacillati</taxon>
        <taxon>Actinomycetota</taxon>
        <taxon>Actinomycetes</taxon>
        <taxon>Propionibacteriales</taxon>
        <taxon>Nocardioidaceae</taxon>
        <taxon>Nocardioides</taxon>
    </lineage>
</organism>
<proteinExistence type="inferred from homology"/>
<dbReference type="STRING" id="1045774.SAMN05421872_102258"/>
<feature type="domain" description="RNA polymerase sigma-70 region 2" evidence="7">
    <location>
        <begin position="27"/>
        <end position="93"/>
    </location>
</feature>
<dbReference type="PANTHER" id="PTHR43133:SF50">
    <property type="entry name" value="ECF RNA POLYMERASE SIGMA FACTOR SIGM"/>
    <property type="match status" value="1"/>
</dbReference>